<keyword evidence="2" id="KW-1185">Reference proteome</keyword>
<dbReference type="Proteomes" id="UP001297272">
    <property type="component" value="Unassembled WGS sequence"/>
</dbReference>
<dbReference type="EMBL" id="JAFMNX010000001">
    <property type="protein sequence ID" value="MBS9720043.1"/>
    <property type="molecule type" value="Genomic_DNA"/>
</dbReference>
<accession>A0ABS5RSM1</accession>
<proteinExistence type="predicted"/>
<sequence length="124" mass="13523">MNGPTDFGRQLQSIEAMLAAPSTWDGLEHAFKPSQMPDRFDPGDDIKMLLAGLKNTVDGRRIIEWLADLTFRAPYPSTGSSFEQAALAAAKHEARAAVGHVLLRAIAEGDALLNQRSQRHETPA</sequence>
<reference evidence="1 2" key="1">
    <citation type="submission" date="2021-03" db="EMBL/GenBank/DDBJ databases">
        <title>Tianweitania aestuarii sp. nov., isolated from a tidal flat.</title>
        <authorList>
            <person name="Park S."/>
            <person name="Yoon J.-H."/>
        </authorList>
    </citation>
    <scope>NUCLEOTIDE SEQUENCE [LARGE SCALE GENOMIC DNA]</scope>
    <source>
        <strain evidence="1 2">BSSL-BM11</strain>
    </source>
</reference>
<gene>
    <name evidence="1" type="ORF">JYU29_04990</name>
</gene>
<evidence type="ECO:0000313" key="1">
    <source>
        <dbReference type="EMBL" id="MBS9720043.1"/>
    </source>
</evidence>
<evidence type="ECO:0000313" key="2">
    <source>
        <dbReference type="Proteomes" id="UP001297272"/>
    </source>
</evidence>
<protein>
    <submittedName>
        <fullName evidence="1">Uncharacterized protein</fullName>
    </submittedName>
</protein>
<name>A0ABS5RSM1_9HYPH</name>
<comment type="caution">
    <text evidence="1">The sequence shown here is derived from an EMBL/GenBank/DDBJ whole genome shotgun (WGS) entry which is preliminary data.</text>
</comment>
<dbReference type="RefSeq" id="WP_213983615.1">
    <property type="nucleotide sequence ID" value="NZ_JAFMNX010000001.1"/>
</dbReference>
<organism evidence="1 2">
    <name type="scientific">Tianweitania aestuarii</name>
    <dbReference type="NCBI Taxonomy" id="2814886"/>
    <lineage>
        <taxon>Bacteria</taxon>
        <taxon>Pseudomonadati</taxon>
        <taxon>Pseudomonadota</taxon>
        <taxon>Alphaproteobacteria</taxon>
        <taxon>Hyphomicrobiales</taxon>
        <taxon>Phyllobacteriaceae</taxon>
        <taxon>Tianweitania</taxon>
    </lineage>
</organism>